<sequence length="1038" mass="118196">MKQLFKILLITLCSIGSLYAEDTGSASVFSFLNGMPLENNEILVDGKYKYYTDEDGSVEIVLETGKHQIEIFAKDNQDHNLGYTKKTVTIKDSRDTQLIATFKENSAVPYVEIDTPVGDTNSIVAKNFAILQGSVLSEEDGKGVANARIFVKGTDIDARTDENGSFSITIPADTNLSISIVHSEYSAQTLNNIRVKKDKTHKVTVKLTPASMELEEFIVLAPQVKGSIAATMNEEKNANAITNIVGNEQIARQGDSDAAGALKRITGVTIVDGSDVYVRGLGGRYSNVEMNSMPLPSPDPQRRTVPLDIFPAAVIGSMQVQKSATADIPASFGGGYVNIRTKEQAKENYFRITTELKMNSYTGKKVANYEGSSTDWLGYDNGYRAIPSDILKDSKIVVGERVPSFDPANNAEYMQQITQRSFNITPQTLAPGGKVSIEGAYNQDIANRGHIAVFANYSYGQDHTYREEKYYNYNYNQATDTLYETPNQEGDVYKTVDQYKNSAILNVHYSYANVLNLKFTQLYSKISEKVTKITDGVAGSNDDWRITYDLNWEERTLLASQFSGDMLYSVVDLKNKFSFGAEITQALLDQPSNYRYTYFRNIGLDGVQIGDPYLDRYAPNVFLNLTTNDDLMAFYLKNRTEFELLSKDDYLEIGWSNSAKTRESRYNKYRVNQSSNAGRLTEDIDTIYNKYLDDFSLDISFQPAYWYDAEVDETSTYANLFLKPTKKTELLIGARSTDFQQTVYQYTNFNNLFIPIEKVPENLSFNSVLPSMTFKYIFDKKNQINFAYSQTYIVPDLREFTDTEYFHPYDIATVKGNPDLKNTDITNYDLRFSHYFSSTENITFGTFYKYLDKPIEDVLLPTSSLPRYSYANADYATLYGIELDGRKNFDFIANSFKRWYFSGNFSYTKSEVNLTPQQQELYTTNKRELQGLSPTVVNVTVGYEKKDRSVTLSYNKMGERIRKVGMIDAGERYPDHYEVPPQIVDFVWIEKFKNHIALRLRLKNLLDEETIWYQGSRSNVTKKFRTGRFYSFSFSYKY</sequence>
<dbReference type="RefSeq" id="WP_193150268.1">
    <property type="nucleotide sequence ID" value="NZ_CP041235.1"/>
</dbReference>
<dbReference type="PANTHER" id="PTHR40980">
    <property type="entry name" value="PLUG DOMAIN-CONTAINING PROTEIN"/>
    <property type="match status" value="1"/>
</dbReference>
<comment type="subcellular location">
    <subcellularLocation>
        <location evidence="1 4">Cell outer membrane</location>
    </subcellularLocation>
</comment>
<dbReference type="Proteomes" id="UP000593719">
    <property type="component" value="Chromosome"/>
</dbReference>
<evidence type="ECO:0000313" key="9">
    <source>
        <dbReference type="Proteomes" id="UP000593719"/>
    </source>
</evidence>
<dbReference type="Gene3D" id="2.40.170.20">
    <property type="entry name" value="TonB-dependent receptor, beta-barrel domain"/>
    <property type="match status" value="1"/>
</dbReference>
<comment type="similarity">
    <text evidence="4">Belongs to the TonB-dependent receptor family.</text>
</comment>
<evidence type="ECO:0000259" key="7">
    <source>
        <dbReference type="Pfam" id="PF07715"/>
    </source>
</evidence>
<dbReference type="Gene3D" id="2.60.40.1120">
    <property type="entry name" value="Carboxypeptidase-like, regulatory domain"/>
    <property type="match status" value="1"/>
</dbReference>
<accession>A0A7M1B2Z5</accession>
<keyword evidence="3" id="KW-0998">Cell outer membrane</keyword>
<dbReference type="InterPro" id="IPR008969">
    <property type="entry name" value="CarboxyPept-like_regulatory"/>
</dbReference>
<feature type="signal peptide" evidence="5">
    <location>
        <begin position="1"/>
        <end position="20"/>
    </location>
</feature>
<keyword evidence="4" id="KW-0798">TonB box</keyword>
<dbReference type="SUPFAM" id="SSF49464">
    <property type="entry name" value="Carboxypeptidase regulatory domain-like"/>
    <property type="match status" value="1"/>
</dbReference>
<evidence type="ECO:0000256" key="3">
    <source>
        <dbReference type="ARBA" id="ARBA00023237"/>
    </source>
</evidence>
<dbReference type="KEGG" id="ssei:FJR45_09165"/>
<dbReference type="PANTHER" id="PTHR40980:SF5">
    <property type="entry name" value="TONB-DEPENDENT RECEPTOR"/>
    <property type="match status" value="1"/>
</dbReference>
<evidence type="ECO:0000259" key="6">
    <source>
        <dbReference type="Pfam" id="PF00593"/>
    </source>
</evidence>
<keyword evidence="2 4" id="KW-0472">Membrane</keyword>
<gene>
    <name evidence="8" type="ORF">FJR45_09165</name>
</gene>
<evidence type="ECO:0000313" key="8">
    <source>
        <dbReference type="EMBL" id="QOP44101.1"/>
    </source>
</evidence>
<dbReference type="GO" id="GO:0009279">
    <property type="term" value="C:cell outer membrane"/>
    <property type="evidence" value="ECO:0007669"/>
    <property type="project" value="UniProtKB-SubCell"/>
</dbReference>
<proteinExistence type="inferred from homology"/>
<organism evidence="8 9">
    <name type="scientific">Sulfurimonas sediminis</name>
    <dbReference type="NCBI Taxonomy" id="2590020"/>
    <lineage>
        <taxon>Bacteria</taxon>
        <taxon>Pseudomonadati</taxon>
        <taxon>Campylobacterota</taxon>
        <taxon>Epsilonproteobacteria</taxon>
        <taxon>Campylobacterales</taxon>
        <taxon>Sulfurimonadaceae</taxon>
        <taxon>Sulfurimonas</taxon>
    </lineage>
</organism>
<dbReference type="InterPro" id="IPR037066">
    <property type="entry name" value="Plug_dom_sf"/>
</dbReference>
<keyword evidence="9" id="KW-1185">Reference proteome</keyword>
<dbReference type="SUPFAM" id="SSF56935">
    <property type="entry name" value="Porins"/>
    <property type="match status" value="1"/>
</dbReference>
<evidence type="ECO:0008006" key="10">
    <source>
        <dbReference type="Google" id="ProtNLM"/>
    </source>
</evidence>
<dbReference type="EMBL" id="CP041235">
    <property type="protein sequence ID" value="QOP44101.1"/>
    <property type="molecule type" value="Genomic_DNA"/>
</dbReference>
<protein>
    <recommendedName>
        <fullName evidence="10">TonB-dependent receptor plug domain-containing protein</fullName>
    </recommendedName>
</protein>
<dbReference type="Pfam" id="PF07715">
    <property type="entry name" value="Plug"/>
    <property type="match status" value="1"/>
</dbReference>
<evidence type="ECO:0000256" key="2">
    <source>
        <dbReference type="ARBA" id="ARBA00023136"/>
    </source>
</evidence>
<dbReference type="Pfam" id="PF13715">
    <property type="entry name" value="CarbopepD_reg_2"/>
    <property type="match status" value="1"/>
</dbReference>
<name>A0A7M1B2Z5_9BACT</name>
<dbReference type="Pfam" id="PF00593">
    <property type="entry name" value="TonB_dep_Rec_b-barrel"/>
    <property type="match status" value="1"/>
</dbReference>
<reference evidence="8 9" key="1">
    <citation type="submission" date="2019-06" db="EMBL/GenBank/DDBJ databases">
        <title>Sulfurimonas gotlandica sp. nov., a chemoautotrophic and psychrotolerant epsilonproteobacterium isolated from a pelagic redoxcline, and an emended description of the genus Sulfurimonas.</title>
        <authorList>
            <person name="Wang S."/>
            <person name="Jiang L."/>
            <person name="Shao Z."/>
        </authorList>
    </citation>
    <scope>NUCLEOTIDE SEQUENCE [LARGE SCALE GENOMIC DNA]</scope>
    <source>
        <strain evidence="8 9">S2-6</strain>
    </source>
</reference>
<dbReference type="AlphaFoldDB" id="A0A7M1B2Z5"/>
<feature type="domain" description="TonB-dependent receptor plug" evidence="7">
    <location>
        <begin position="237"/>
        <end position="328"/>
    </location>
</feature>
<dbReference type="Gene3D" id="2.170.130.10">
    <property type="entry name" value="TonB-dependent receptor, plug domain"/>
    <property type="match status" value="1"/>
</dbReference>
<dbReference type="InterPro" id="IPR036942">
    <property type="entry name" value="Beta-barrel_TonB_sf"/>
</dbReference>
<evidence type="ECO:0000256" key="1">
    <source>
        <dbReference type="ARBA" id="ARBA00004442"/>
    </source>
</evidence>
<evidence type="ECO:0000256" key="4">
    <source>
        <dbReference type="RuleBase" id="RU003357"/>
    </source>
</evidence>
<keyword evidence="5" id="KW-0732">Signal</keyword>
<evidence type="ECO:0000256" key="5">
    <source>
        <dbReference type="SAM" id="SignalP"/>
    </source>
</evidence>
<dbReference type="InterPro" id="IPR012910">
    <property type="entry name" value="Plug_dom"/>
</dbReference>
<dbReference type="InterPro" id="IPR000531">
    <property type="entry name" value="Beta-barrel_TonB"/>
</dbReference>
<feature type="domain" description="TonB-dependent receptor-like beta-barrel" evidence="6">
    <location>
        <begin position="500"/>
        <end position="959"/>
    </location>
</feature>
<feature type="chain" id="PRO_5032826375" description="TonB-dependent receptor plug domain-containing protein" evidence="5">
    <location>
        <begin position="21"/>
        <end position="1038"/>
    </location>
</feature>